<feature type="signal peptide" evidence="6">
    <location>
        <begin position="1"/>
        <end position="18"/>
    </location>
</feature>
<evidence type="ECO:0000256" key="1">
    <source>
        <dbReference type="ARBA" id="ARBA00004196"/>
    </source>
</evidence>
<comment type="subcellular location">
    <subcellularLocation>
        <location evidence="1">Cell envelope</location>
    </subcellularLocation>
</comment>
<dbReference type="PROSITE" id="PS01039">
    <property type="entry name" value="SBP_BACTERIAL_3"/>
    <property type="match status" value="1"/>
</dbReference>
<evidence type="ECO:0000259" key="7">
    <source>
        <dbReference type="SMART" id="SM00062"/>
    </source>
</evidence>
<dbReference type="PANTHER" id="PTHR35936:SF19">
    <property type="entry name" value="AMINO-ACID-BINDING PROTEIN YXEM-RELATED"/>
    <property type="match status" value="1"/>
</dbReference>
<dbReference type="RefSeq" id="WP_213543794.1">
    <property type="nucleotide sequence ID" value="NZ_AP023421.1"/>
</dbReference>
<evidence type="ECO:0000256" key="4">
    <source>
        <dbReference type="RuleBase" id="RU003744"/>
    </source>
</evidence>
<dbReference type="GO" id="GO:0030313">
    <property type="term" value="C:cell envelope"/>
    <property type="evidence" value="ECO:0007669"/>
    <property type="project" value="UniProtKB-SubCell"/>
</dbReference>
<proteinExistence type="inferred from homology"/>
<sequence>MKKILALLLAAMMTLSLAACGSDTGSTDEDSGDTAGQDTAEPSADDDFAYIQGNGSMKIGFTYFEPMNYMDDNGEFVGFETEFATAVCEKLGVEPEFVEINWDSKVMELESKNIDCIWNGMTITPELEEALTISDPYIKNYQVVVIRADNADTYTTTADLVGKTVEAEAGSAGETAISEDENLSQATYVSVTKQTDALLEVKTGAADAAVMDFVLANAMVGQGDYADLTVIPDLQLSVEEYGIGFRKDSTAAEKVNAAIQALIDDGTLNTLAEKYGLAELLLANQ</sequence>
<dbReference type="PANTHER" id="PTHR35936">
    <property type="entry name" value="MEMBRANE-BOUND LYTIC MUREIN TRANSGLYCOSYLASE F"/>
    <property type="match status" value="1"/>
</dbReference>
<feature type="domain" description="Solute-binding protein family 3/N-terminal" evidence="7">
    <location>
        <begin position="56"/>
        <end position="279"/>
    </location>
</feature>
<dbReference type="SMART" id="SM00062">
    <property type="entry name" value="PBPb"/>
    <property type="match status" value="1"/>
</dbReference>
<keyword evidence="9" id="KW-1185">Reference proteome</keyword>
<dbReference type="Proteomes" id="UP000679848">
    <property type="component" value="Plasmid pMM59_01"/>
</dbReference>
<geneLocation type="plasmid" evidence="8 9">
    <name>pMM59_01</name>
</geneLocation>
<name>A0A830QTL9_9FIRM</name>
<feature type="region of interest" description="Disordered" evidence="5">
    <location>
        <begin position="23"/>
        <end position="44"/>
    </location>
</feature>
<dbReference type="KEGG" id="pfaa:MM59RIKEN_31280"/>
<evidence type="ECO:0000313" key="9">
    <source>
        <dbReference type="Proteomes" id="UP000679848"/>
    </source>
</evidence>
<gene>
    <name evidence="8" type="ORF">MM59RIKEN_31280</name>
</gene>
<evidence type="ECO:0000256" key="6">
    <source>
        <dbReference type="SAM" id="SignalP"/>
    </source>
</evidence>
<organism evidence="8 9">
    <name type="scientific">Pusillibacter faecalis</name>
    <dbReference type="NCBI Taxonomy" id="2714358"/>
    <lineage>
        <taxon>Bacteria</taxon>
        <taxon>Bacillati</taxon>
        <taxon>Bacillota</taxon>
        <taxon>Clostridia</taxon>
        <taxon>Eubacteriales</taxon>
        <taxon>Oscillospiraceae</taxon>
        <taxon>Pusillibacter</taxon>
    </lineage>
</organism>
<dbReference type="SUPFAM" id="SSF53850">
    <property type="entry name" value="Periplasmic binding protein-like II"/>
    <property type="match status" value="1"/>
</dbReference>
<keyword evidence="3 6" id="KW-0732">Signal</keyword>
<evidence type="ECO:0000256" key="3">
    <source>
        <dbReference type="ARBA" id="ARBA00022729"/>
    </source>
</evidence>
<protein>
    <submittedName>
        <fullName evidence="8">Amino acid ABC transporter substrate-binding protein</fullName>
    </submittedName>
</protein>
<keyword evidence="8" id="KW-0614">Plasmid</keyword>
<evidence type="ECO:0000313" key="8">
    <source>
        <dbReference type="EMBL" id="BCK85809.1"/>
    </source>
</evidence>
<dbReference type="InterPro" id="IPR001638">
    <property type="entry name" value="Solute-binding_3/MltF_N"/>
</dbReference>
<dbReference type="EMBL" id="AP023421">
    <property type="protein sequence ID" value="BCK85809.1"/>
    <property type="molecule type" value="Genomic_DNA"/>
</dbReference>
<dbReference type="InterPro" id="IPR018313">
    <property type="entry name" value="SBP_3_CS"/>
</dbReference>
<dbReference type="Gene3D" id="3.40.190.10">
    <property type="entry name" value="Periplasmic binding protein-like II"/>
    <property type="match status" value="2"/>
</dbReference>
<dbReference type="PROSITE" id="PS51257">
    <property type="entry name" value="PROKAR_LIPOPROTEIN"/>
    <property type="match status" value="1"/>
</dbReference>
<dbReference type="AlphaFoldDB" id="A0A830QTL9"/>
<reference evidence="8" key="1">
    <citation type="submission" date="2020-09" db="EMBL/GenBank/DDBJ databases">
        <title>New species isolated from human feces.</title>
        <authorList>
            <person name="Kitahara M."/>
            <person name="Shigeno Y."/>
            <person name="Shime M."/>
            <person name="Matsumoto Y."/>
            <person name="Nakamura S."/>
            <person name="Motooka D."/>
            <person name="Fukuoka S."/>
            <person name="Nishikawa H."/>
            <person name="Benno Y."/>
        </authorList>
    </citation>
    <scope>NUCLEOTIDE SEQUENCE</scope>
    <source>
        <strain evidence="8">MM59</strain>
        <plasmid evidence="8">pMM59_01</plasmid>
    </source>
</reference>
<accession>A0A830QTL9</accession>
<comment type="similarity">
    <text evidence="2 4">Belongs to the bacterial solute-binding protein 3 family.</text>
</comment>
<evidence type="ECO:0000256" key="2">
    <source>
        <dbReference type="ARBA" id="ARBA00010333"/>
    </source>
</evidence>
<feature type="chain" id="PRO_5032448152" evidence="6">
    <location>
        <begin position="19"/>
        <end position="285"/>
    </location>
</feature>
<dbReference type="Pfam" id="PF00497">
    <property type="entry name" value="SBP_bac_3"/>
    <property type="match status" value="1"/>
</dbReference>
<evidence type="ECO:0000256" key="5">
    <source>
        <dbReference type="SAM" id="MobiDB-lite"/>
    </source>
</evidence>